<sequence>MNGSSVSTKFFEMILISFNLALLRSRYLSFPPRCKIDQAVRCRVDKIEARPERSSSGDLVQSVEVAITSHFQCLRVCSGLSCQLFTLGHLS</sequence>
<gene>
    <name evidence="1" type="ORF">RRG08_016829</name>
</gene>
<proteinExistence type="predicted"/>
<name>A0AAE0ZAD1_9GAST</name>
<evidence type="ECO:0000313" key="1">
    <source>
        <dbReference type="EMBL" id="KAK3764802.1"/>
    </source>
</evidence>
<dbReference type="EMBL" id="JAWDGP010004391">
    <property type="protein sequence ID" value="KAK3764802.1"/>
    <property type="molecule type" value="Genomic_DNA"/>
</dbReference>
<protein>
    <submittedName>
        <fullName evidence="1">Uncharacterized protein</fullName>
    </submittedName>
</protein>
<reference evidence="1" key="1">
    <citation type="journal article" date="2023" name="G3 (Bethesda)">
        <title>A reference genome for the long-term kleptoplast-retaining sea slug Elysia crispata morphotype clarki.</title>
        <authorList>
            <person name="Eastman K.E."/>
            <person name="Pendleton A.L."/>
            <person name="Shaikh M.A."/>
            <person name="Suttiyut T."/>
            <person name="Ogas R."/>
            <person name="Tomko P."/>
            <person name="Gavelis G."/>
            <person name="Widhalm J.R."/>
            <person name="Wisecaver J.H."/>
        </authorList>
    </citation>
    <scope>NUCLEOTIDE SEQUENCE</scope>
    <source>
        <strain evidence="1">ECLA1</strain>
    </source>
</reference>
<dbReference type="AlphaFoldDB" id="A0AAE0ZAD1"/>
<comment type="caution">
    <text evidence="1">The sequence shown here is derived from an EMBL/GenBank/DDBJ whole genome shotgun (WGS) entry which is preliminary data.</text>
</comment>
<evidence type="ECO:0000313" key="2">
    <source>
        <dbReference type="Proteomes" id="UP001283361"/>
    </source>
</evidence>
<keyword evidence="2" id="KW-1185">Reference proteome</keyword>
<organism evidence="1 2">
    <name type="scientific">Elysia crispata</name>
    <name type="common">lettuce slug</name>
    <dbReference type="NCBI Taxonomy" id="231223"/>
    <lineage>
        <taxon>Eukaryota</taxon>
        <taxon>Metazoa</taxon>
        <taxon>Spiralia</taxon>
        <taxon>Lophotrochozoa</taxon>
        <taxon>Mollusca</taxon>
        <taxon>Gastropoda</taxon>
        <taxon>Heterobranchia</taxon>
        <taxon>Euthyneura</taxon>
        <taxon>Panpulmonata</taxon>
        <taxon>Sacoglossa</taxon>
        <taxon>Placobranchoidea</taxon>
        <taxon>Plakobranchidae</taxon>
        <taxon>Elysia</taxon>
    </lineage>
</organism>
<dbReference type="Proteomes" id="UP001283361">
    <property type="component" value="Unassembled WGS sequence"/>
</dbReference>
<accession>A0AAE0ZAD1</accession>